<evidence type="ECO:0000256" key="1">
    <source>
        <dbReference type="ARBA" id="ARBA00004672"/>
    </source>
</evidence>
<dbReference type="GO" id="GO:0005737">
    <property type="term" value="C:cytoplasm"/>
    <property type="evidence" value="ECO:0007669"/>
    <property type="project" value="TreeGrafter"/>
</dbReference>
<evidence type="ECO:0000256" key="2">
    <source>
        <dbReference type="ARBA" id="ARBA00010190"/>
    </source>
</evidence>
<organism evidence="12 13">
    <name type="scientific">Candidatus Woesebacteria bacterium RBG_16_34_12</name>
    <dbReference type="NCBI Taxonomy" id="1802480"/>
    <lineage>
        <taxon>Bacteria</taxon>
        <taxon>Candidatus Woeseibacteriota</taxon>
    </lineage>
</organism>
<keyword evidence="5 10" id="KW-0547">Nucleotide-binding</keyword>
<dbReference type="HAMAP" id="MF_00137">
    <property type="entry name" value="SAICAR_synth"/>
    <property type="match status" value="1"/>
</dbReference>
<evidence type="ECO:0000313" key="13">
    <source>
        <dbReference type="Proteomes" id="UP000177053"/>
    </source>
</evidence>
<gene>
    <name evidence="10" type="primary">purC</name>
    <name evidence="12" type="ORF">A2Z22_03380</name>
</gene>
<dbReference type="Pfam" id="PF01259">
    <property type="entry name" value="SAICAR_synt"/>
    <property type="match status" value="1"/>
</dbReference>
<evidence type="ECO:0000256" key="5">
    <source>
        <dbReference type="ARBA" id="ARBA00022741"/>
    </source>
</evidence>
<dbReference type="InterPro" id="IPR000031">
    <property type="entry name" value="PurE_dom"/>
</dbReference>
<dbReference type="NCBIfam" id="NF009251">
    <property type="entry name" value="PRK12607.1"/>
    <property type="match status" value="1"/>
</dbReference>
<dbReference type="InterPro" id="IPR028923">
    <property type="entry name" value="SAICAR_synt/ADE2_N"/>
</dbReference>
<comment type="caution">
    <text evidence="12">The sequence shown here is derived from an EMBL/GenBank/DDBJ whole genome shotgun (WGS) entry which is preliminary data.</text>
</comment>
<dbReference type="EMBL" id="MGFS01000003">
    <property type="protein sequence ID" value="OGM12106.1"/>
    <property type="molecule type" value="Genomic_DNA"/>
</dbReference>
<dbReference type="GO" id="GO:0004639">
    <property type="term" value="F:phosphoribosylaminoimidazolesuccinocarboxamide synthase activity"/>
    <property type="evidence" value="ECO:0007669"/>
    <property type="project" value="UniProtKB-UniRule"/>
</dbReference>
<dbReference type="PROSITE" id="PS01058">
    <property type="entry name" value="SAICAR_SYNTHETASE_2"/>
    <property type="match status" value="1"/>
</dbReference>
<sequence>MLKTVNLTGFGKKYQGKVRDYYFYNGKRIIVTSDRISAFDRILGEIQYKGQVLNQLAAFWFNKTSDIIPNHVISIPDPNVTIAKNCTAYPIEMVIRGYISGSTITSLWYNYDQGKRTIYGLKFPDGLKKNQILPQPVITPTTRGISPGNHDEKISKAEIIKRKIIPKKIYEEMEEKAFALFEKATEVCAKAGLILVDTKIEFGDNNGELTVIDEIFTPDSSRFWIKDSYQKLFEKGKEPENFDKEFFRLWFTEKGYRGDGKAPTMPQSFRSKVSKRYTTLYEMITNKKFEPEKGNIELRIKKNLKHLTDRVIIIAGSTSDKAFVEKLEKPLKEKKIEYSIYYASAHKNPLEILRIIDIYKRIDRKVIAVTVAGRSNALSGFVAANSDFVVIACPPFKDKNDYLVNIHSTLQMPSNVPVMTVIDPGNAVLAVERILNK</sequence>
<proteinExistence type="inferred from homology"/>
<evidence type="ECO:0000256" key="7">
    <source>
        <dbReference type="ARBA" id="ARBA00022840"/>
    </source>
</evidence>
<evidence type="ECO:0000256" key="6">
    <source>
        <dbReference type="ARBA" id="ARBA00022755"/>
    </source>
</evidence>
<name>A0A1F7XAQ8_9BACT</name>
<evidence type="ECO:0000256" key="3">
    <source>
        <dbReference type="ARBA" id="ARBA00011020"/>
    </source>
</evidence>
<dbReference type="CDD" id="cd01414">
    <property type="entry name" value="SAICAR_synt_Sc"/>
    <property type="match status" value="1"/>
</dbReference>
<dbReference type="Proteomes" id="UP000177053">
    <property type="component" value="Unassembled WGS sequence"/>
</dbReference>
<dbReference type="AlphaFoldDB" id="A0A1F7XAQ8"/>
<dbReference type="SUPFAM" id="SSF52255">
    <property type="entry name" value="N5-CAIR mutase (phosphoribosylaminoimidazole carboxylase, PurE)"/>
    <property type="match status" value="1"/>
</dbReference>
<dbReference type="InterPro" id="IPR018236">
    <property type="entry name" value="SAICAR_synthetase_CS"/>
</dbReference>
<keyword evidence="4 10" id="KW-0436">Ligase</keyword>
<evidence type="ECO:0000256" key="4">
    <source>
        <dbReference type="ARBA" id="ARBA00022598"/>
    </source>
</evidence>
<dbReference type="Pfam" id="PF00731">
    <property type="entry name" value="AIRC"/>
    <property type="match status" value="1"/>
</dbReference>
<evidence type="ECO:0000256" key="9">
    <source>
        <dbReference type="ARBA" id="ARBA00048475"/>
    </source>
</evidence>
<accession>A0A1F7XAQ8</accession>
<dbReference type="Gene3D" id="3.30.200.20">
    <property type="entry name" value="Phosphorylase Kinase, domain 1"/>
    <property type="match status" value="1"/>
</dbReference>
<dbReference type="PROSITE" id="PS01057">
    <property type="entry name" value="SAICAR_SYNTHETASE_1"/>
    <property type="match status" value="1"/>
</dbReference>
<comment type="similarity">
    <text evidence="3">In the N-terminal section; belongs to the SAICAR synthetase family.</text>
</comment>
<protein>
    <recommendedName>
        <fullName evidence="10">Phosphoribosylaminoimidazole-succinocarboxamide synthase</fullName>
        <ecNumber evidence="10">6.3.2.6</ecNumber>
    </recommendedName>
    <alternativeName>
        <fullName evidence="10">SAICAR synthetase</fullName>
    </alternativeName>
</protein>
<dbReference type="SMART" id="SM01001">
    <property type="entry name" value="AIRC"/>
    <property type="match status" value="1"/>
</dbReference>
<evidence type="ECO:0000259" key="11">
    <source>
        <dbReference type="SMART" id="SM01001"/>
    </source>
</evidence>
<dbReference type="GO" id="GO:0005524">
    <property type="term" value="F:ATP binding"/>
    <property type="evidence" value="ECO:0007669"/>
    <property type="project" value="UniProtKB-KW"/>
</dbReference>
<evidence type="ECO:0000256" key="10">
    <source>
        <dbReference type="HAMAP-Rule" id="MF_00137"/>
    </source>
</evidence>
<dbReference type="GO" id="GO:0006189">
    <property type="term" value="P:'de novo' IMP biosynthetic process"/>
    <property type="evidence" value="ECO:0007669"/>
    <property type="project" value="UniProtKB-UniRule"/>
</dbReference>
<keyword evidence="8" id="KW-0511">Multifunctional enzyme</keyword>
<evidence type="ECO:0000256" key="8">
    <source>
        <dbReference type="ARBA" id="ARBA00023268"/>
    </source>
</evidence>
<dbReference type="SUPFAM" id="SSF56104">
    <property type="entry name" value="SAICAR synthase-like"/>
    <property type="match status" value="1"/>
</dbReference>
<feature type="domain" description="PurE" evidence="11">
    <location>
        <begin position="309"/>
        <end position="437"/>
    </location>
</feature>
<dbReference type="PANTHER" id="PTHR43700:SF1">
    <property type="entry name" value="PHOSPHORIBOSYLAMINOIMIDAZOLE-SUCCINOCARBOXAMIDE SYNTHASE"/>
    <property type="match status" value="1"/>
</dbReference>
<dbReference type="Gene3D" id="3.40.50.1970">
    <property type="match status" value="1"/>
</dbReference>
<dbReference type="EC" id="6.3.2.6" evidence="10"/>
<keyword evidence="7 10" id="KW-0067">ATP-binding</keyword>
<comment type="pathway">
    <text evidence="1 10">Purine metabolism; IMP biosynthesis via de novo pathway; 5-amino-1-(5-phospho-D-ribosyl)imidazole-4-carboxamide from 5-amino-1-(5-phospho-D-ribosyl)imidazole-4-carboxylate: step 1/2.</text>
</comment>
<comment type="catalytic activity">
    <reaction evidence="9 10">
        <text>5-amino-1-(5-phospho-D-ribosyl)imidazole-4-carboxylate + L-aspartate + ATP = (2S)-2-[5-amino-1-(5-phospho-beta-D-ribosyl)imidazole-4-carboxamido]succinate + ADP + phosphate + 2 H(+)</text>
        <dbReference type="Rhea" id="RHEA:22628"/>
        <dbReference type="ChEBI" id="CHEBI:15378"/>
        <dbReference type="ChEBI" id="CHEBI:29991"/>
        <dbReference type="ChEBI" id="CHEBI:30616"/>
        <dbReference type="ChEBI" id="CHEBI:43474"/>
        <dbReference type="ChEBI" id="CHEBI:58443"/>
        <dbReference type="ChEBI" id="CHEBI:77657"/>
        <dbReference type="ChEBI" id="CHEBI:456216"/>
        <dbReference type="EC" id="6.3.2.6"/>
    </reaction>
</comment>
<keyword evidence="6 10" id="KW-0658">Purine biosynthesis</keyword>
<dbReference type="Gene3D" id="3.30.470.20">
    <property type="entry name" value="ATP-grasp fold, B domain"/>
    <property type="match status" value="1"/>
</dbReference>
<comment type="similarity">
    <text evidence="2 10">Belongs to the SAICAR synthetase family.</text>
</comment>
<reference evidence="12 13" key="1">
    <citation type="journal article" date="2016" name="Nat. Commun.">
        <title>Thousands of microbial genomes shed light on interconnected biogeochemical processes in an aquifer system.</title>
        <authorList>
            <person name="Anantharaman K."/>
            <person name="Brown C.T."/>
            <person name="Hug L.A."/>
            <person name="Sharon I."/>
            <person name="Castelle C.J."/>
            <person name="Probst A.J."/>
            <person name="Thomas B.C."/>
            <person name="Singh A."/>
            <person name="Wilkins M.J."/>
            <person name="Karaoz U."/>
            <person name="Brodie E.L."/>
            <person name="Williams K.H."/>
            <person name="Hubbard S.S."/>
            <person name="Banfield J.F."/>
        </authorList>
    </citation>
    <scope>NUCLEOTIDE SEQUENCE [LARGE SCALE GENOMIC DNA]</scope>
</reference>
<dbReference type="UniPathway" id="UPA00074">
    <property type="reaction ID" value="UER00131"/>
</dbReference>
<evidence type="ECO:0000313" key="12">
    <source>
        <dbReference type="EMBL" id="OGM12106.1"/>
    </source>
</evidence>
<dbReference type="PANTHER" id="PTHR43700">
    <property type="entry name" value="PHOSPHORIBOSYLAMINOIMIDAZOLE-SUCCINOCARBOXAMIDE SYNTHASE"/>
    <property type="match status" value="1"/>
</dbReference>